<gene>
    <name evidence="1" type="ORF">F4556_006396</name>
</gene>
<dbReference type="EMBL" id="JACHJR010000001">
    <property type="protein sequence ID" value="MBB4950861.1"/>
    <property type="molecule type" value="Genomic_DNA"/>
</dbReference>
<dbReference type="RefSeq" id="WP_184922443.1">
    <property type="nucleotide sequence ID" value="NZ_JACHJR010000001.1"/>
</dbReference>
<comment type="caution">
    <text evidence="1">The sequence shown here is derived from an EMBL/GenBank/DDBJ whole genome shotgun (WGS) entry which is preliminary data.</text>
</comment>
<dbReference type="Proteomes" id="UP000573327">
    <property type="component" value="Unassembled WGS sequence"/>
</dbReference>
<proteinExistence type="predicted"/>
<reference evidence="1 2" key="1">
    <citation type="submission" date="2020-08" db="EMBL/GenBank/DDBJ databases">
        <title>Sequencing the genomes of 1000 actinobacteria strains.</title>
        <authorList>
            <person name="Klenk H.-P."/>
        </authorList>
    </citation>
    <scope>NUCLEOTIDE SEQUENCE [LARGE SCALE GENOMIC DNA]</scope>
    <source>
        <strain evidence="1 2">DSM 44786</strain>
    </source>
</reference>
<dbReference type="AlphaFoldDB" id="A0A7W7SK83"/>
<sequence>MALVDRPLNFTQTFVLAPIPDRPGSLILRSRATFLPRAGQSPHSERGGCLAMVGVTYGLGAVAGSSVL</sequence>
<accession>A0A7W7SK83</accession>
<evidence type="ECO:0000313" key="2">
    <source>
        <dbReference type="Proteomes" id="UP000573327"/>
    </source>
</evidence>
<organism evidence="1 2">
    <name type="scientific">Kitasatospora gansuensis</name>
    <dbReference type="NCBI Taxonomy" id="258050"/>
    <lineage>
        <taxon>Bacteria</taxon>
        <taxon>Bacillati</taxon>
        <taxon>Actinomycetota</taxon>
        <taxon>Actinomycetes</taxon>
        <taxon>Kitasatosporales</taxon>
        <taxon>Streptomycetaceae</taxon>
        <taxon>Kitasatospora</taxon>
    </lineage>
</organism>
<keyword evidence="2" id="KW-1185">Reference proteome</keyword>
<evidence type="ECO:0000313" key="1">
    <source>
        <dbReference type="EMBL" id="MBB4950861.1"/>
    </source>
</evidence>
<protein>
    <submittedName>
        <fullName evidence="1">Uncharacterized protein</fullName>
    </submittedName>
</protein>
<name>A0A7W7SK83_9ACTN</name>